<feature type="compositionally biased region" description="Basic and acidic residues" evidence="1">
    <location>
        <begin position="309"/>
        <end position="340"/>
    </location>
</feature>
<gene>
    <name evidence="2" type="ORF">C6P40_001869</name>
</gene>
<dbReference type="AlphaFoldDB" id="A0A9P6WIY3"/>
<dbReference type="Proteomes" id="UP000697127">
    <property type="component" value="Unassembled WGS sequence"/>
</dbReference>
<feature type="non-terminal residue" evidence="2">
    <location>
        <position position="373"/>
    </location>
</feature>
<evidence type="ECO:0008006" key="4">
    <source>
        <dbReference type="Google" id="ProtNLM"/>
    </source>
</evidence>
<feature type="region of interest" description="Disordered" evidence="1">
    <location>
        <begin position="1"/>
        <end position="88"/>
    </location>
</feature>
<accession>A0A9P6WIY3</accession>
<sequence length="373" mass="41473">MDTPVIPKTRPQRQSDNVLPSVESNKAQLPSIPLHRPHKSSTELPVIPKTRPKKVQTTDSTPPSPSPSPSPSPIVANVPIKRPSSSLDIQSEVCETTSESVAPSIPSSRPARTIHTANIKTSLNSTETPVVPLSRPKNIVNSEIEEEIVKEEETTCEKETVEEEKTNEEEYVNKEEEDVNEEDEDVNEEGDVNQQGTVNEEASNIKEINQTSKNEKSDANEDFTDNNKVVDKQFIGLKTQEHSVVEDNDSFAEKENNSDTKNNSSRKTSHSSAKKVLDDLEVIEHEIEDTTQKISSLPTDDIEIDEPVNDVKPEEIENDEGKDISDEANKKLPKEEEKQEEVICESALPVIPKSRPRAKIMEDVSSAESLVDD</sequence>
<feature type="compositionally biased region" description="Polar residues" evidence="1">
    <location>
        <begin position="12"/>
        <end position="28"/>
    </location>
</feature>
<keyword evidence="3" id="KW-1185">Reference proteome</keyword>
<feature type="compositionally biased region" description="Acidic residues" evidence="1">
    <location>
        <begin position="160"/>
        <end position="191"/>
    </location>
</feature>
<evidence type="ECO:0000256" key="1">
    <source>
        <dbReference type="SAM" id="MobiDB-lite"/>
    </source>
</evidence>
<feature type="region of interest" description="Disordered" evidence="1">
    <location>
        <begin position="239"/>
        <end position="274"/>
    </location>
</feature>
<evidence type="ECO:0000313" key="2">
    <source>
        <dbReference type="EMBL" id="KAG0687792.1"/>
    </source>
</evidence>
<dbReference type="EMBL" id="PUHW01000216">
    <property type="protein sequence ID" value="KAG0687792.1"/>
    <property type="molecule type" value="Genomic_DNA"/>
</dbReference>
<organism evidence="2 3">
    <name type="scientific">Pichia californica</name>
    <dbReference type="NCBI Taxonomy" id="460514"/>
    <lineage>
        <taxon>Eukaryota</taxon>
        <taxon>Fungi</taxon>
        <taxon>Dikarya</taxon>
        <taxon>Ascomycota</taxon>
        <taxon>Saccharomycotina</taxon>
        <taxon>Pichiomycetes</taxon>
        <taxon>Pichiales</taxon>
        <taxon>Pichiaceae</taxon>
        <taxon>Pichia</taxon>
    </lineage>
</organism>
<name>A0A9P6WIY3_9ASCO</name>
<feature type="compositionally biased region" description="Polar residues" evidence="1">
    <location>
        <begin position="194"/>
        <end position="212"/>
    </location>
</feature>
<feature type="compositionally biased region" description="Basic and acidic residues" evidence="1">
    <location>
        <begin position="239"/>
        <end position="258"/>
    </location>
</feature>
<evidence type="ECO:0000313" key="3">
    <source>
        <dbReference type="Proteomes" id="UP000697127"/>
    </source>
</evidence>
<comment type="caution">
    <text evidence="2">The sequence shown here is derived from an EMBL/GenBank/DDBJ whole genome shotgun (WGS) entry which is preliminary data.</text>
</comment>
<feature type="region of interest" description="Disordered" evidence="1">
    <location>
        <begin position="144"/>
        <end position="227"/>
    </location>
</feature>
<proteinExistence type="predicted"/>
<feature type="region of interest" description="Disordered" evidence="1">
    <location>
        <begin position="289"/>
        <end position="340"/>
    </location>
</feature>
<protein>
    <recommendedName>
        <fullName evidence="4">Altered inheritance of mitochondria protein 21</fullName>
    </recommendedName>
</protein>
<reference evidence="2" key="1">
    <citation type="submission" date="2020-11" db="EMBL/GenBank/DDBJ databases">
        <title>Kefir isolates.</title>
        <authorList>
            <person name="Marcisauskas S."/>
            <person name="Kim Y."/>
            <person name="Blasche S."/>
        </authorList>
    </citation>
    <scope>NUCLEOTIDE SEQUENCE</scope>
    <source>
        <strain evidence="2">Olga-1</strain>
    </source>
</reference>
<feature type="compositionally biased region" description="Pro residues" evidence="1">
    <location>
        <begin position="62"/>
        <end position="72"/>
    </location>
</feature>